<dbReference type="Pfam" id="PF01776">
    <property type="entry name" value="Ribosomal_L22e"/>
    <property type="match status" value="1"/>
</dbReference>
<dbReference type="PANTHER" id="PTHR10064">
    <property type="entry name" value="60S RIBOSOMAL PROTEIN L22"/>
    <property type="match status" value="1"/>
</dbReference>
<reference evidence="6" key="1">
    <citation type="submission" date="2014-07" db="EMBL/GenBank/DDBJ databases">
        <authorList>
            <person name="Martin A.A"/>
            <person name="De Silva N."/>
        </authorList>
    </citation>
    <scope>NUCLEOTIDE SEQUENCE</scope>
</reference>
<evidence type="ECO:0000313" key="7">
    <source>
        <dbReference type="WBParaSite" id="SVE_0717700.1"/>
    </source>
</evidence>
<dbReference type="PANTHER" id="PTHR10064:SF0">
    <property type="entry name" value="FI24544P1-RELATED"/>
    <property type="match status" value="1"/>
</dbReference>
<evidence type="ECO:0000256" key="4">
    <source>
        <dbReference type="ARBA" id="ARBA00040613"/>
    </source>
</evidence>
<dbReference type="GO" id="GO:0003735">
    <property type="term" value="F:structural constituent of ribosome"/>
    <property type="evidence" value="ECO:0007669"/>
    <property type="project" value="InterPro"/>
</dbReference>
<evidence type="ECO:0000256" key="1">
    <source>
        <dbReference type="ARBA" id="ARBA00007817"/>
    </source>
</evidence>
<dbReference type="InterPro" id="IPR038526">
    <property type="entry name" value="Ribosomal_eL22_sf"/>
</dbReference>
<protein>
    <recommendedName>
        <fullName evidence="4">Large ribosomal subunit protein eL22</fullName>
    </recommendedName>
    <alternativeName>
        <fullName evidence="5">60S ribosomal protein L22</fullName>
    </alternativeName>
</protein>
<dbReference type="AlphaFoldDB" id="A0A0K0FE99"/>
<dbReference type="GO" id="GO:0005737">
    <property type="term" value="C:cytoplasm"/>
    <property type="evidence" value="ECO:0007669"/>
    <property type="project" value="UniProtKB-ARBA"/>
</dbReference>
<sequence>MAPAVKKTVVKRPLGKRNAKKKQTYKFTIDCKNPVEDGIFKTANFEEYLQKAIKYKGKVGQLEVGGIKVEATKNSVTVTSEKEFSKRYLKYLTKKYLKKHSLRDWLRVIASNKNTYELKYFQINNEDDEESGDEN</sequence>
<dbReference type="GO" id="GO:0005840">
    <property type="term" value="C:ribosome"/>
    <property type="evidence" value="ECO:0007669"/>
    <property type="project" value="UniProtKB-KW"/>
</dbReference>
<reference evidence="7" key="2">
    <citation type="submission" date="2015-08" db="UniProtKB">
        <authorList>
            <consortium name="WormBaseParasite"/>
        </authorList>
    </citation>
    <scope>IDENTIFICATION</scope>
</reference>
<keyword evidence="2" id="KW-0689">Ribosomal protein</keyword>
<evidence type="ECO:0000256" key="5">
    <source>
        <dbReference type="ARBA" id="ARBA00041214"/>
    </source>
</evidence>
<name>A0A0K0FE99_STRVS</name>
<proteinExistence type="inferred from homology"/>
<dbReference type="GO" id="GO:0003723">
    <property type="term" value="F:RNA binding"/>
    <property type="evidence" value="ECO:0007669"/>
    <property type="project" value="TreeGrafter"/>
</dbReference>
<dbReference type="WBParaSite" id="SVE_0717700.1">
    <property type="protein sequence ID" value="SVE_0717700.1"/>
    <property type="gene ID" value="SVE_0717700"/>
</dbReference>
<evidence type="ECO:0000313" key="6">
    <source>
        <dbReference type="Proteomes" id="UP000035680"/>
    </source>
</evidence>
<dbReference type="Gene3D" id="3.30.1360.210">
    <property type="match status" value="1"/>
</dbReference>
<accession>A0A0K0FE99</accession>
<keyword evidence="6" id="KW-1185">Reference proteome</keyword>
<evidence type="ECO:0000256" key="2">
    <source>
        <dbReference type="ARBA" id="ARBA00022980"/>
    </source>
</evidence>
<comment type="similarity">
    <text evidence="1">Belongs to the eukaryotic ribosomal protein eL22 family.</text>
</comment>
<evidence type="ECO:0000256" key="3">
    <source>
        <dbReference type="ARBA" id="ARBA00023274"/>
    </source>
</evidence>
<keyword evidence="3" id="KW-0687">Ribonucleoprotein</keyword>
<dbReference type="InterPro" id="IPR002671">
    <property type="entry name" value="Ribosomal_eL22"/>
</dbReference>
<dbReference type="Proteomes" id="UP000035680">
    <property type="component" value="Unassembled WGS sequence"/>
</dbReference>
<dbReference type="GO" id="GO:0002181">
    <property type="term" value="P:cytoplasmic translation"/>
    <property type="evidence" value="ECO:0007669"/>
    <property type="project" value="TreeGrafter"/>
</dbReference>
<dbReference type="FunFam" id="3.30.1360.210:FF:000001">
    <property type="entry name" value="60S ribosomal protein L22 1"/>
    <property type="match status" value="1"/>
</dbReference>
<dbReference type="GO" id="GO:1990904">
    <property type="term" value="C:ribonucleoprotein complex"/>
    <property type="evidence" value="ECO:0007669"/>
    <property type="project" value="UniProtKB-KW"/>
</dbReference>
<organism evidence="6 7">
    <name type="scientific">Strongyloides venezuelensis</name>
    <name type="common">Threadworm</name>
    <dbReference type="NCBI Taxonomy" id="75913"/>
    <lineage>
        <taxon>Eukaryota</taxon>
        <taxon>Metazoa</taxon>
        <taxon>Ecdysozoa</taxon>
        <taxon>Nematoda</taxon>
        <taxon>Chromadorea</taxon>
        <taxon>Rhabditida</taxon>
        <taxon>Tylenchina</taxon>
        <taxon>Panagrolaimomorpha</taxon>
        <taxon>Strongyloidoidea</taxon>
        <taxon>Strongyloididae</taxon>
        <taxon>Strongyloides</taxon>
    </lineage>
</organism>
<dbReference type="STRING" id="75913.A0A0K0FE99"/>